<evidence type="ECO:0000256" key="1">
    <source>
        <dbReference type="ARBA" id="ARBA00006817"/>
    </source>
</evidence>
<protein>
    <submittedName>
        <fullName evidence="3">ATPase</fullName>
    </submittedName>
</protein>
<dbReference type="EMBL" id="SBKP01000005">
    <property type="protein sequence ID" value="RXR29167.1"/>
    <property type="molecule type" value="Genomic_DNA"/>
</dbReference>
<keyword evidence="4" id="KW-1185">Reference proteome</keyword>
<evidence type="ECO:0000313" key="3">
    <source>
        <dbReference type="EMBL" id="RXR29167.1"/>
    </source>
</evidence>
<name>A0A4Q1KHU9_9SPHN</name>
<dbReference type="InterPro" id="IPR023393">
    <property type="entry name" value="START-like_dom_sf"/>
</dbReference>
<dbReference type="OrthoDB" id="9805228at2"/>
<evidence type="ECO:0000313" key="4">
    <source>
        <dbReference type="Proteomes" id="UP000290958"/>
    </source>
</evidence>
<gene>
    <name evidence="3" type="ORF">EQG66_06640</name>
</gene>
<dbReference type="AlphaFoldDB" id="A0A4Q1KHU9"/>
<dbReference type="RefSeq" id="WP_129403812.1">
    <property type="nucleotide sequence ID" value="NZ_SBKP01000005.1"/>
</dbReference>
<dbReference type="Pfam" id="PF08327">
    <property type="entry name" value="AHSA1"/>
    <property type="match status" value="1"/>
</dbReference>
<accession>A0A4Q1KHU9</accession>
<dbReference type="Proteomes" id="UP000290958">
    <property type="component" value="Unassembled WGS sequence"/>
</dbReference>
<organism evidence="3 4">
    <name type="scientific">Sphingobium fluviale</name>
    <dbReference type="NCBI Taxonomy" id="2506423"/>
    <lineage>
        <taxon>Bacteria</taxon>
        <taxon>Pseudomonadati</taxon>
        <taxon>Pseudomonadota</taxon>
        <taxon>Alphaproteobacteria</taxon>
        <taxon>Sphingomonadales</taxon>
        <taxon>Sphingomonadaceae</taxon>
        <taxon>Sphingobium</taxon>
    </lineage>
</organism>
<sequence>MTEEPNELAVEIFINAPPQKVWDIMTARQEEWWCPKPWRTEIIEQDWRAGGRSAMVMRGPNEGEEHMLEGIFLEVTPGVRFVTTDAVKTGGVAGAWAPQEAFMIGIWEVAPEGEGTRYRASARHWTAEARQQHADMGFTDGWQACAQQLKDLAEGA</sequence>
<proteinExistence type="inferred from homology"/>
<dbReference type="InterPro" id="IPR013538">
    <property type="entry name" value="ASHA1/2-like_C"/>
</dbReference>
<dbReference type="SUPFAM" id="SSF55961">
    <property type="entry name" value="Bet v1-like"/>
    <property type="match status" value="1"/>
</dbReference>
<reference evidence="4" key="1">
    <citation type="submission" date="2019-01" db="EMBL/GenBank/DDBJ databases">
        <title>Cytophagaceae bacterium strain CAR-16.</title>
        <authorList>
            <person name="Chen W.-M."/>
        </authorList>
    </citation>
    <scope>NUCLEOTIDE SEQUENCE [LARGE SCALE GENOMIC DNA]</scope>
    <source>
        <strain evidence="4">CHR27</strain>
    </source>
</reference>
<dbReference type="Gene3D" id="3.30.530.20">
    <property type="match status" value="1"/>
</dbReference>
<comment type="caution">
    <text evidence="3">The sequence shown here is derived from an EMBL/GenBank/DDBJ whole genome shotgun (WGS) entry which is preliminary data.</text>
</comment>
<feature type="domain" description="Activator of Hsp90 ATPase homologue 1/2-like C-terminal" evidence="2">
    <location>
        <begin position="15"/>
        <end position="153"/>
    </location>
</feature>
<comment type="similarity">
    <text evidence="1">Belongs to the AHA1 family.</text>
</comment>
<evidence type="ECO:0000259" key="2">
    <source>
        <dbReference type="Pfam" id="PF08327"/>
    </source>
</evidence>